<dbReference type="InterPro" id="IPR042235">
    <property type="entry name" value="ZP-C_dom"/>
</dbReference>
<keyword evidence="1 6" id="KW-0732">Signal</keyword>
<feature type="domain" description="C-type lectin" evidence="7">
    <location>
        <begin position="38"/>
        <end position="147"/>
    </location>
</feature>
<keyword evidence="2 3" id="KW-1015">Disulfide bond</keyword>
<protein>
    <submittedName>
        <fullName evidence="10">CUZD1 protein</fullName>
    </submittedName>
</protein>
<evidence type="ECO:0000256" key="1">
    <source>
        <dbReference type="ARBA" id="ARBA00022729"/>
    </source>
</evidence>
<dbReference type="EMBL" id="OV696686">
    <property type="protein sequence ID" value="CAH1227505.1"/>
    <property type="molecule type" value="Genomic_DNA"/>
</dbReference>
<dbReference type="Gene3D" id="2.60.40.3210">
    <property type="entry name" value="Zona pellucida, ZP-N domain"/>
    <property type="match status" value="1"/>
</dbReference>
<feature type="transmembrane region" description="Helical" evidence="5">
    <location>
        <begin position="1562"/>
        <end position="1582"/>
    </location>
</feature>
<dbReference type="PROSITE" id="PS50041">
    <property type="entry name" value="C_TYPE_LECTIN_2"/>
    <property type="match status" value="2"/>
</dbReference>
<feature type="chain" id="PRO_5035424899" evidence="6">
    <location>
        <begin position="23"/>
        <end position="1598"/>
    </location>
</feature>
<keyword evidence="5" id="KW-0812">Transmembrane</keyword>
<dbReference type="PROSITE" id="PS00615">
    <property type="entry name" value="C_TYPE_LECTIN_1"/>
    <property type="match status" value="1"/>
</dbReference>
<feature type="compositionally biased region" description="Polar residues" evidence="4">
    <location>
        <begin position="514"/>
        <end position="525"/>
    </location>
</feature>
<dbReference type="Gene3D" id="3.10.100.10">
    <property type="entry name" value="Mannose-Binding Protein A, subunit A"/>
    <property type="match status" value="2"/>
</dbReference>
<dbReference type="InterPro" id="IPR001304">
    <property type="entry name" value="C-type_lectin-like"/>
</dbReference>
<feature type="disulfide bond" evidence="3">
    <location>
        <begin position="186"/>
        <end position="213"/>
    </location>
</feature>
<dbReference type="SUPFAM" id="SSF82895">
    <property type="entry name" value="TSP-1 type 1 repeat"/>
    <property type="match status" value="2"/>
</dbReference>
<evidence type="ECO:0000313" key="11">
    <source>
        <dbReference type="Proteomes" id="UP000838412"/>
    </source>
</evidence>
<comment type="caution">
    <text evidence="3">Lacks conserved residue(s) required for the propagation of feature annotation.</text>
</comment>
<dbReference type="InterPro" id="IPR036734">
    <property type="entry name" value="Neur_chan_lig-bd_sf"/>
</dbReference>
<dbReference type="Pfam" id="PF23344">
    <property type="entry name" value="ZP-N"/>
    <property type="match status" value="1"/>
</dbReference>
<feature type="region of interest" description="Disordered" evidence="4">
    <location>
        <begin position="1177"/>
        <end position="1203"/>
    </location>
</feature>
<dbReference type="Pfam" id="PF02931">
    <property type="entry name" value="Neur_chan_LBD"/>
    <property type="match status" value="2"/>
</dbReference>
<dbReference type="SMART" id="SM00034">
    <property type="entry name" value="CLECT"/>
    <property type="match status" value="2"/>
</dbReference>
<dbReference type="PANTHER" id="PTHR14002:SF43">
    <property type="entry name" value="DELTA-LIKE PROTEIN"/>
    <property type="match status" value="1"/>
</dbReference>
<evidence type="ECO:0000256" key="4">
    <source>
        <dbReference type="SAM" id="MobiDB-lite"/>
    </source>
</evidence>
<dbReference type="InterPro" id="IPR035976">
    <property type="entry name" value="Sushi/SCR/CCP_sf"/>
</dbReference>
<sequence>MWFVQFILVGTVFIFLILIDEAALLDEGCPTADSYVRFDGICYKDFDEAKSYNGARARCAADGALLAMPKDSATNTFLADQRNGRRWLGLTDKVNEGRWVFEDGRILTSSIYSNWIPGSPGGGRIENCACYRPLSDPRRTGWNDCSCIIGWKGFICQVVQCPSLAAPTNGDVNSSNVYLGVAQFTCDVGYVMSGSSTVTCQANGTWSGQSPTCNFNGTWTPWGSWRACDSQCGFGTKTRSRVCDTFVPELYGSCPGQAQESLICYDMSRCHDGGAFKTKNISINIEYSLSWLDGRLAGLTQSWVPVPSNSIWSPPVAFGRTVRRAIATSEEDNWMWFDPRGLVVLKISRQLSVNCVAHLALYPLDTQVCTLALLGYDGVKLRLQPSTDVTNAPVKSDATGVVSQFTLVGVEGRSIIQSFISNNTDTNSFDMLEVRIHLRRIFWRYILSDYLPSVVIVASSYLQTWLPVAQSDVTARVTLGAMAILSMEQKEIRAEQRARELNPPLQIPRPGLKDSSSSPNVFKPQLRNNAASRESVYIPRARLRTPSYLRWHQIKDKEWVVVIKSEKKRQKSASAPEASPKADGCPTADYVFLDGVCYKDFSELRTYGSARGRCAADGGLLAMPKDSTTNTFLADQRNERRWLGLTDVISEGQWVLEDGRTLTSSVYSNWSPGEPGGSVVENCASYPPTLYGSVWIDIACDRAIGFICQVVPCLTPAAPMNGDVTSLYYYMGVVQFTCDLGYFMTGSSTLTCEADGSWSGDSPTCTAVPCPALAVPKNGDVSSLNYYLDVAQFTCDAGYLMTGSSTVICQADGTWSGGSPTCIFNGTWTPWGSWRACDSQCGFGTKTRSRVCDTFVPELYGSCPGQAKESSICYDTSRCHDGGAFGAKDLFSINEGNVSWPGYQRFKTGEFLPTEYDASQGPNDKEELYVASTIYITRVGFLSEEHGNISINIEYSLSWLDGRLAGLTQSWVPVPSNSIWSPPVAFGRTVRRAIATSEEDNWMWFDPRGLVVLKISRQLSVNCVTHLALYPLDTQVCTLALLGYNGVKLRLQPSTDTIYAPVKSDATGVVSQFTLVGVEGRSIIQSFISNNTDTNSFDMLEVRILLRRIFWRYILKDYLPSVVIVASSYLQTWLPVAQSDVTARVTLGAMAILSIVKQWEETEQMPWEQKEIRAEQRERELNPPLQIPRPGLNDPSPSPNVIKPVPQPHSNAASGEAVYIPRARLRNPGYLRWHQVKDKEWVVVIKSEKKRQNNGSAPEASPKADASTTCTNDYMELSIPEDELTDIDKNNLHWEPDQNCGATTNGTHYLFRTDLYGCGTQVTFEPTSVIFLNTITIWGIHMSDDVITRKGDIMIICKCEYQRKQWVHATFLPIPGGLNFTEEGFGQLEILFTMFPTRQYQTPYQADQFPIHRKLGEQVYLQLEVQGHGKNLAVLALNCKATMSPEPNDTLKYQLINDGCASDQTVDIYSIDNPAKERFGFEAFRFIQEVKTVYVHCEVMVCDTADPGSRCEQGCVTRRKRAINEEVDMIGRHMIYLGPIVLDDDEAGTDEAAPSSASQATLAAGGGLIALSVVVTGTVILAKRLGCTCGRFAYQGLT</sequence>
<dbReference type="InterPro" id="IPR000884">
    <property type="entry name" value="TSP1_rpt"/>
</dbReference>
<dbReference type="InterPro" id="IPR016187">
    <property type="entry name" value="CTDL_fold"/>
</dbReference>
<feature type="signal peptide" evidence="6">
    <location>
        <begin position="1"/>
        <end position="22"/>
    </location>
</feature>
<name>A0A8J9V786_BRALA</name>
<dbReference type="InterPro" id="IPR038050">
    <property type="entry name" value="Neuro_actylchol_rec"/>
</dbReference>
<dbReference type="SMART" id="SM00241">
    <property type="entry name" value="ZP"/>
    <property type="match status" value="1"/>
</dbReference>
<feature type="disulfide bond" evidence="3">
    <location>
        <begin position="738"/>
        <end position="765"/>
    </location>
</feature>
<dbReference type="Gene3D" id="2.70.170.10">
    <property type="entry name" value="Neurotransmitter-gated ion-channel ligand-binding domain"/>
    <property type="match status" value="2"/>
</dbReference>
<evidence type="ECO:0000259" key="7">
    <source>
        <dbReference type="PROSITE" id="PS50041"/>
    </source>
</evidence>
<dbReference type="OrthoDB" id="2015116at2759"/>
<dbReference type="GO" id="GO:0016020">
    <property type="term" value="C:membrane"/>
    <property type="evidence" value="ECO:0007669"/>
    <property type="project" value="InterPro"/>
</dbReference>
<dbReference type="InterPro" id="IPR006202">
    <property type="entry name" value="Neur_chan_lig-bd"/>
</dbReference>
<dbReference type="SUPFAM" id="SSF63712">
    <property type="entry name" value="Nicotinic receptor ligand binding domain-like"/>
    <property type="match status" value="2"/>
</dbReference>
<dbReference type="InterPro" id="IPR055356">
    <property type="entry name" value="ZP-N"/>
</dbReference>
<dbReference type="CDD" id="cd00033">
    <property type="entry name" value="CCP"/>
    <property type="match status" value="3"/>
</dbReference>
<feature type="domain" description="Sushi" evidence="8">
    <location>
        <begin position="711"/>
        <end position="767"/>
    </location>
</feature>
<dbReference type="GO" id="GO:0005230">
    <property type="term" value="F:extracellular ligand-gated monoatomic ion channel activity"/>
    <property type="evidence" value="ECO:0007669"/>
    <property type="project" value="InterPro"/>
</dbReference>
<keyword evidence="3" id="KW-0768">Sushi</keyword>
<feature type="domain" description="C-type lectin" evidence="7">
    <location>
        <begin position="593"/>
        <end position="709"/>
    </location>
</feature>
<dbReference type="Proteomes" id="UP000838412">
    <property type="component" value="Chromosome 1"/>
</dbReference>
<feature type="region of interest" description="Disordered" evidence="4">
    <location>
        <begin position="498"/>
        <end position="525"/>
    </location>
</feature>
<evidence type="ECO:0000313" key="10">
    <source>
        <dbReference type="EMBL" id="CAH1227505.1"/>
    </source>
</evidence>
<evidence type="ECO:0000256" key="2">
    <source>
        <dbReference type="ARBA" id="ARBA00023157"/>
    </source>
</evidence>
<gene>
    <name evidence="10" type="primary">CUZD1</name>
    <name evidence="10" type="ORF">BLAG_LOCUS478</name>
</gene>
<dbReference type="InterPro" id="IPR036383">
    <property type="entry name" value="TSP1_rpt_sf"/>
</dbReference>
<dbReference type="InterPro" id="IPR055355">
    <property type="entry name" value="ZP-C"/>
</dbReference>
<evidence type="ECO:0000256" key="6">
    <source>
        <dbReference type="SAM" id="SignalP"/>
    </source>
</evidence>
<evidence type="ECO:0000256" key="5">
    <source>
        <dbReference type="SAM" id="Phobius"/>
    </source>
</evidence>
<feature type="disulfide bond" evidence="3">
    <location>
        <begin position="795"/>
        <end position="822"/>
    </location>
</feature>
<proteinExistence type="predicted"/>
<dbReference type="Pfam" id="PF00090">
    <property type="entry name" value="TSP_1"/>
    <property type="match status" value="2"/>
</dbReference>
<dbReference type="PROSITE" id="PS50092">
    <property type="entry name" value="TSP1"/>
    <property type="match status" value="2"/>
</dbReference>
<dbReference type="FunFam" id="2.60.40.3210:FF:000016">
    <property type="entry name" value="Uncharacterized protein"/>
    <property type="match status" value="1"/>
</dbReference>
<feature type="domain" description="Sushi" evidence="8">
    <location>
        <begin position="768"/>
        <end position="824"/>
    </location>
</feature>
<dbReference type="SUPFAM" id="SSF56436">
    <property type="entry name" value="C-type lectin-like"/>
    <property type="match status" value="2"/>
</dbReference>
<dbReference type="Pfam" id="PF00100">
    <property type="entry name" value="Zona_pellucida"/>
    <property type="match status" value="1"/>
</dbReference>
<evidence type="ECO:0000259" key="8">
    <source>
        <dbReference type="PROSITE" id="PS50923"/>
    </source>
</evidence>
<dbReference type="Gene3D" id="2.10.70.10">
    <property type="entry name" value="Complement Module, domain 1"/>
    <property type="match status" value="3"/>
</dbReference>
<dbReference type="Gene3D" id="1.20.58.390">
    <property type="entry name" value="Neurotransmitter-gated ion-channel transmembrane domain"/>
    <property type="match status" value="2"/>
</dbReference>
<dbReference type="PROSITE" id="PS50923">
    <property type="entry name" value="SUSHI"/>
    <property type="match status" value="3"/>
</dbReference>
<dbReference type="PROSITE" id="PS51034">
    <property type="entry name" value="ZP_2"/>
    <property type="match status" value="1"/>
</dbReference>
<keyword evidence="11" id="KW-1185">Reference proteome</keyword>
<dbReference type="Pfam" id="PF00084">
    <property type="entry name" value="Sushi"/>
    <property type="match status" value="3"/>
</dbReference>
<dbReference type="Pfam" id="PF00059">
    <property type="entry name" value="Lectin_C"/>
    <property type="match status" value="2"/>
</dbReference>
<dbReference type="InterPro" id="IPR018378">
    <property type="entry name" value="C-type_lectin_CS"/>
</dbReference>
<feature type="domain" description="ZP" evidence="9">
    <location>
        <begin position="1269"/>
        <end position="1518"/>
    </location>
</feature>
<dbReference type="SMART" id="SM00209">
    <property type="entry name" value="TSP1"/>
    <property type="match status" value="2"/>
</dbReference>
<feature type="region of interest" description="Disordered" evidence="4">
    <location>
        <begin position="1249"/>
        <end position="1268"/>
    </location>
</feature>
<keyword evidence="5" id="KW-1133">Transmembrane helix</keyword>
<reference evidence="10" key="1">
    <citation type="submission" date="2022-01" db="EMBL/GenBank/DDBJ databases">
        <authorList>
            <person name="Braso-Vives M."/>
        </authorList>
    </citation>
    <scope>NUCLEOTIDE SEQUENCE</scope>
</reference>
<keyword evidence="5" id="KW-0472">Membrane</keyword>
<dbReference type="SMART" id="SM00032">
    <property type="entry name" value="CCP"/>
    <property type="match status" value="3"/>
</dbReference>
<accession>A0A8J9V786</accession>
<evidence type="ECO:0000259" key="9">
    <source>
        <dbReference type="PROSITE" id="PS51034"/>
    </source>
</evidence>
<dbReference type="Gene3D" id="2.20.100.10">
    <property type="entry name" value="Thrombospondin type-1 (TSP1) repeat"/>
    <property type="match status" value="2"/>
</dbReference>
<dbReference type="InterPro" id="IPR000436">
    <property type="entry name" value="Sushi_SCR_CCP_dom"/>
</dbReference>
<evidence type="ECO:0000256" key="3">
    <source>
        <dbReference type="PROSITE-ProRule" id="PRU00302"/>
    </source>
</evidence>
<feature type="domain" description="Sushi" evidence="8">
    <location>
        <begin position="159"/>
        <end position="215"/>
    </location>
</feature>
<dbReference type="Gene3D" id="2.60.40.4100">
    <property type="entry name" value="Zona pellucida, ZP-C domain"/>
    <property type="match status" value="1"/>
</dbReference>
<dbReference type="InterPro" id="IPR001507">
    <property type="entry name" value="ZP_dom"/>
</dbReference>
<dbReference type="SUPFAM" id="SSF57535">
    <property type="entry name" value="Complement control module/SCR domain"/>
    <property type="match status" value="3"/>
</dbReference>
<dbReference type="PANTHER" id="PTHR14002">
    <property type="entry name" value="ENDOGLIN/TGF-BETA RECEPTOR TYPE III"/>
    <property type="match status" value="1"/>
</dbReference>
<dbReference type="InterPro" id="IPR016186">
    <property type="entry name" value="C-type_lectin-like/link_sf"/>
</dbReference>
<organism evidence="10 11">
    <name type="scientific">Branchiostoma lanceolatum</name>
    <name type="common">Common lancelet</name>
    <name type="synonym">Amphioxus lanceolatum</name>
    <dbReference type="NCBI Taxonomy" id="7740"/>
    <lineage>
        <taxon>Eukaryota</taxon>
        <taxon>Metazoa</taxon>
        <taxon>Chordata</taxon>
        <taxon>Cephalochordata</taxon>
        <taxon>Leptocardii</taxon>
        <taxon>Amphioxiformes</taxon>
        <taxon>Branchiostomatidae</taxon>
        <taxon>Branchiostoma</taxon>
    </lineage>
</organism>